<dbReference type="Gene3D" id="1.10.510.10">
    <property type="entry name" value="Transferase(Phosphotransferase) domain 1"/>
    <property type="match status" value="1"/>
</dbReference>
<dbReference type="KEGG" id="uvi:66067844"/>
<dbReference type="GO" id="GO:0005524">
    <property type="term" value="F:ATP binding"/>
    <property type="evidence" value="ECO:0007669"/>
    <property type="project" value="UniProtKB-UniRule"/>
</dbReference>
<dbReference type="OrthoDB" id="5979581at2759"/>
<dbReference type="GO" id="GO:0004674">
    <property type="term" value="F:protein serine/threonine kinase activity"/>
    <property type="evidence" value="ECO:0007669"/>
    <property type="project" value="UniProtKB-KW"/>
</dbReference>
<dbReference type="GO" id="GO:0050684">
    <property type="term" value="P:regulation of mRNA processing"/>
    <property type="evidence" value="ECO:0007669"/>
    <property type="project" value="TreeGrafter"/>
</dbReference>
<keyword evidence="2" id="KW-0723">Serine/threonine-protein kinase</keyword>
<evidence type="ECO:0000256" key="8">
    <source>
        <dbReference type="ARBA" id="ARBA00048679"/>
    </source>
</evidence>
<comment type="catalytic activity">
    <reaction evidence="8">
        <text>L-seryl-[protein] + ATP = O-phospho-L-seryl-[protein] + ADP + H(+)</text>
        <dbReference type="Rhea" id="RHEA:17989"/>
        <dbReference type="Rhea" id="RHEA-COMP:9863"/>
        <dbReference type="Rhea" id="RHEA-COMP:11604"/>
        <dbReference type="ChEBI" id="CHEBI:15378"/>
        <dbReference type="ChEBI" id="CHEBI:29999"/>
        <dbReference type="ChEBI" id="CHEBI:30616"/>
        <dbReference type="ChEBI" id="CHEBI:83421"/>
        <dbReference type="ChEBI" id="CHEBI:456216"/>
        <dbReference type="EC" id="2.7.11.1"/>
    </reaction>
</comment>
<evidence type="ECO:0000256" key="3">
    <source>
        <dbReference type="ARBA" id="ARBA00022679"/>
    </source>
</evidence>
<comment type="catalytic activity">
    <reaction evidence="7">
        <text>L-threonyl-[protein] + ATP = O-phospho-L-threonyl-[protein] + ADP + H(+)</text>
        <dbReference type="Rhea" id="RHEA:46608"/>
        <dbReference type="Rhea" id="RHEA-COMP:11060"/>
        <dbReference type="Rhea" id="RHEA-COMP:11605"/>
        <dbReference type="ChEBI" id="CHEBI:15378"/>
        <dbReference type="ChEBI" id="CHEBI:30013"/>
        <dbReference type="ChEBI" id="CHEBI:30616"/>
        <dbReference type="ChEBI" id="CHEBI:61977"/>
        <dbReference type="ChEBI" id="CHEBI:456216"/>
        <dbReference type="EC" id="2.7.11.1"/>
    </reaction>
</comment>
<keyword evidence="12" id="KW-1185">Reference proteome</keyword>
<dbReference type="SMART" id="SM00220">
    <property type="entry name" value="S_TKc"/>
    <property type="match status" value="1"/>
</dbReference>
<evidence type="ECO:0000313" key="11">
    <source>
        <dbReference type="EMBL" id="QUC22826.1"/>
    </source>
</evidence>
<evidence type="ECO:0000256" key="4">
    <source>
        <dbReference type="ARBA" id="ARBA00022741"/>
    </source>
</evidence>
<evidence type="ECO:0000256" key="5">
    <source>
        <dbReference type="ARBA" id="ARBA00022777"/>
    </source>
</evidence>
<evidence type="ECO:0000259" key="10">
    <source>
        <dbReference type="PROSITE" id="PS50011"/>
    </source>
</evidence>
<protein>
    <recommendedName>
        <fullName evidence="1">non-specific serine/threonine protein kinase</fullName>
        <ecNumber evidence="1">2.7.11.1</ecNumber>
    </recommendedName>
</protein>
<gene>
    <name evidence="11" type="ORF">UV8b_07067</name>
</gene>
<feature type="domain" description="Protein kinase" evidence="10">
    <location>
        <begin position="39"/>
        <end position="420"/>
    </location>
</feature>
<dbReference type="InterPro" id="IPR051334">
    <property type="entry name" value="SRPK"/>
</dbReference>
<dbReference type="PANTHER" id="PTHR47634:SF9">
    <property type="entry name" value="PROTEIN KINASE DOMAIN-CONTAINING PROTEIN-RELATED"/>
    <property type="match status" value="1"/>
</dbReference>
<dbReference type="EC" id="2.7.11.1" evidence="1"/>
<dbReference type="Pfam" id="PF00069">
    <property type="entry name" value="Pkinase"/>
    <property type="match status" value="2"/>
</dbReference>
<dbReference type="Proteomes" id="UP000027002">
    <property type="component" value="Chromosome 5"/>
</dbReference>
<organism evidence="11 12">
    <name type="scientific">Ustilaginoidea virens</name>
    <name type="common">Rice false smut fungus</name>
    <name type="synonym">Villosiclava virens</name>
    <dbReference type="NCBI Taxonomy" id="1159556"/>
    <lineage>
        <taxon>Eukaryota</taxon>
        <taxon>Fungi</taxon>
        <taxon>Dikarya</taxon>
        <taxon>Ascomycota</taxon>
        <taxon>Pezizomycotina</taxon>
        <taxon>Sordariomycetes</taxon>
        <taxon>Hypocreomycetidae</taxon>
        <taxon>Hypocreales</taxon>
        <taxon>Clavicipitaceae</taxon>
        <taxon>Ustilaginoidea</taxon>
    </lineage>
</organism>
<dbReference type="Gene3D" id="3.30.200.20">
    <property type="entry name" value="Phosphorylase Kinase, domain 1"/>
    <property type="match status" value="1"/>
</dbReference>
<dbReference type="EMBL" id="CP072757">
    <property type="protein sequence ID" value="QUC22826.1"/>
    <property type="molecule type" value="Genomic_DNA"/>
</dbReference>
<evidence type="ECO:0000256" key="1">
    <source>
        <dbReference type="ARBA" id="ARBA00012513"/>
    </source>
</evidence>
<dbReference type="InterPro" id="IPR000719">
    <property type="entry name" value="Prot_kinase_dom"/>
</dbReference>
<dbReference type="PANTHER" id="PTHR47634">
    <property type="entry name" value="PROTEIN KINASE DOMAIN-CONTAINING PROTEIN-RELATED"/>
    <property type="match status" value="1"/>
</dbReference>
<sequence>MPPPPVRYGYVTDSVENVYAYSRGGYHPIRIDDRLGERYRVVHKLGQGGYSTVWLAFDEKTTKYVAVKVGIAGANESGSAEQKALLNETDTLTEIARSHVGCSTWADSLSTIPTVLDRFEVSGPNGTHKCLVTLPARCSLRDAVEGGNGLFQLNVARSLAAQLVMAVSIIHSRGYAHGDLHLSNLLLQFSSHLDQLSIEQLYERYGEPSKEPLLCEDTKAPSTDPGVPPYTVIPVWLGIPSEELTLGEAKLMLSDFGVAFKPSDKSRFKSYTPLIVRPPEAFFEPKTPLTLASDIWSLGCVIFELVAHRSLIDGNWFAQQDDITAQQVELQGPMPPGWWAAWEERPKWYDDAGRPLGNERDLWPWERRFEEWVQDPRRRCKMEPLSEEERDALFKLLHRMLAWRPSERPDVTEVLKSDWMTKWALPAYQKGLDGGLPRPN</sequence>
<dbReference type="InterPro" id="IPR017441">
    <property type="entry name" value="Protein_kinase_ATP_BS"/>
</dbReference>
<dbReference type="GeneID" id="66067844"/>
<dbReference type="PROSITE" id="PS50011">
    <property type="entry name" value="PROTEIN_KINASE_DOM"/>
    <property type="match status" value="1"/>
</dbReference>
<reference evidence="11" key="1">
    <citation type="submission" date="2020-03" db="EMBL/GenBank/DDBJ databases">
        <title>A mixture of massive structural variations and highly conserved coding sequences in Ustilaginoidea virens genome.</title>
        <authorList>
            <person name="Zhang K."/>
            <person name="Zhao Z."/>
            <person name="Zhang Z."/>
            <person name="Li Y."/>
            <person name="Hsiang T."/>
            <person name="Sun W."/>
        </authorList>
    </citation>
    <scope>NUCLEOTIDE SEQUENCE</scope>
    <source>
        <strain evidence="11">UV-8b</strain>
    </source>
</reference>
<accession>A0A8E5HWG8</accession>
<dbReference type="PROSITE" id="PS00107">
    <property type="entry name" value="PROTEIN_KINASE_ATP"/>
    <property type="match status" value="1"/>
</dbReference>
<feature type="binding site" evidence="9">
    <location>
        <position position="68"/>
    </location>
    <ligand>
        <name>ATP</name>
        <dbReference type="ChEBI" id="CHEBI:30616"/>
    </ligand>
</feature>
<dbReference type="AlphaFoldDB" id="A0A8E5HWG8"/>
<name>A0A8E5HWG8_USTVR</name>
<dbReference type="RefSeq" id="XP_043000499.1">
    <property type="nucleotide sequence ID" value="XM_043144564.1"/>
</dbReference>
<evidence type="ECO:0000256" key="9">
    <source>
        <dbReference type="PROSITE-ProRule" id="PRU10141"/>
    </source>
</evidence>
<keyword evidence="6 9" id="KW-0067">ATP-binding</keyword>
<keyword evidence="3" id="KW-0808">Transferase</keyword>
<dbReference type="GO" id="GO:0000245">
    <property type="term" value="P:spliceosomal complex assembly"/>
    <property type="evidence" value="ECO:0007669"/>
    <property type="project" value="TreeGrafter"/>
</dbReference>
<dbReference type="InterPro" id="IPR011009">
    <property type="entry name" value="Kinase-like_dom_sf"/>
</dbReference>
<keyword evidence="5" id="KW-0418">Kinase</keyword>
<keyword evidence="4 9" id="KW-0547">Nucleotide-binding</keyword>
<evidence type="ECO:0000256" key="6">
    <source>
        <dbReference type="ARBA" id="ARBA00022840"/>
    </source>
</evidence>
<proteinExistence type="predicted"/>
<evidence type="ECO:0000313" key="12">
    <source>
        <dbReference type="Proteomes" id="UP000027002"/>
    </source>
</evidence>
<dbReference type="SUPFAM" id="SSF56112">
    <property type="entry name" value="Protein kinase-like (PK-like)"/>
    <property type="match status" value="1"/>
</dbReference>
<evidence type="ECO:0000256" key="7">
    <source>
        <dbReference type="ARBA" id="ARBA00047899"/>
    </source>
</evidence>
<evidence type="ECO:0000256" key="2">
    <source>
        <dbReference type="ARBA" id="ARBA00022527"/>
    </source>
</evidence>